<dbReference type="AlphaFoldDB" id="A0A2W4JJT4"/>
<evidence type="ECO:0000313" key="1">
    <source>
        <dbReference type="EMBL" id="PZM93987.1"/>
    </source>
</evidence>
<gene>
    <name evidence="1" type="ORF">DIU77_14865</name>
</gene>
<name>A0A2W4JJT4_9PSEU</name>
<sequence length="209" mass="23226">MEDEAQLACHELLLRLAGRLPDEYLWRYRDWLAEGAMGVLARTLPKALLRHDIDLEPDEHRLLRAALLPHGADPHLVSSALGVDDTPEGRYTFTETAPDRWNVVDSVTAVIGAALRKRPEVGEVRQSWRYRTTHGDGDAKRVVLVTATSGWPRLTGELQRVVRILGDEVPSIEVLPPDWALPGYHRAAMERSRKVSVGAATTRHPVGAA</sequence>
<accession>A0A2W4JJT4</accession>
<protein>
    <submittedName>
        <fullName evidence="1">Uncharacterized protein</fullName>
    </submittedName>
</protein>
<organism evidence="1">
    <name type="scientific">Thermocrispum agreste</name>
    <dbReference type="NCBI Taxonomy" id="37925"/>
    <lineage>
        <taxon>Bacteria</taxon>
        <taxon>Bacillati</taxon>
        <taxon>Actinomycetota</taxon>
        <taxon>Actinomycetes</taxon>
        <taxon>Pseudonocardiales</taxon>
        <taxon>Pseudonocardiaceae</taxon>
        <taxon>Thermocrispum</taxon>
    </lineage>
</organism>
<comment type="caution">
    <text evidence="1">The sequence shown here is derived from an EMBL/GenBank/DDBJ whole genome shotgun (WGS) entry which is preliminary data.</text>
</comment>
<dbReference type="STRING" id="1111738.GCA_000427905_00941"/>
<proteinExistence type="predicted"/>
<reference evidence="1" key="1">
    <citation type="submission" date="2018-05" db="EMBL/GenBank/DDBJ databases">
        <authorList>
            <person name="Lanie J.A."/>
            <person name="Ng W.-L."/>
            <person name="Kazmierczak K.M."/>
            <person name="Andrzejewski T.M."/>
            <person name="Davidsen T.M."/>
            <person name="Wayne K.J."/>
            <person name="Tettelin H."/>
            <person name="Glass J.I."/>
            <person name="Rusch D."/>
            <person name="Podicherti R."/>
            <person name="Tsui H.-C.T."/>
            <person name="Winkler M.E."/>
        </authorList>
    </citation>
    <scope>NUCLEOTIDE SEQUENCE</scope>
    <source>
        <strain evidence="1">ZC4RG45</strain>
    </source>
</reference>
<dbReference type="EMBL" id="QGUI01000628">
    <property type="protein sequence ID" value="PZM93987.1"/>
    <property type="molecule type" value="Genomic_DNA"/>
</dbReference>